<protein>
    <submittedName>
        <fullName evidence="4">Kinase-like protein</fullName>
    </submittedName>
</protein>
<dbReference type="Gene3D" id="1.10.510.10">
    <property type="entry name" value="Transferase(Phosphotransferase) domain 1"/>
    <property type="match status" value="1"/>
</dbReference>
<name>M3D1Y1_SPHMS</name>
<dbReference type="InterPro" id="IPR008271">
    <property type="entry name" value="Ser/Thr_kinase_AS"/>
</dbReference>
<dbReference type="HOGENOM" id="CLU_050238_1_0_1"/>
<dbReference type="GO" id="GO:0004672">
    <property type="term" value="F:protein kinase activity"/>
    <property type="evidence" value="ECO:0007669"/>
    <property type="project" value="InterPro"/>
</dbReference>
<feature type="compositionally biased region" description="Low complexity" evidence="1">
    <location>
        <begin position="100"/>
        <end position="114"/>
    </location>
</feature>
<evidence type="ECO:0000256" key="1">
    <source>
        <dbReference type="SAM" id="MobiDB-lite"/>
    </source>
</evidence>
<dbReference type="Proteomes" id="UP000016931">
    <property type="component" value="Unassembled WGS sequence"/>
</dbReference>
<dbReference type="GeneID" id="27903119"/>
<dbReference type="InterPro" id="IPR000719">
    <property type="entry name" value="Prot_kinase_dom"/>
</dbReference>
<keyword evidence="2" id="KW-0812">Transmembrane</keyword>
<keyword evidence="4" id="KW-0808">Transferase</keyword>
<sequence length="432" mass="49752">MQEHRSAGNTDFWRDVEKAHLSHHHQRRWLWQRQAHNLPRSARYLVCGLVALCAVFGFMRGYSDFRDQALKQYPTDYHKLHIGRPHISKPSHPVRFSEHTSPSAAWTAPTTATADSGAKESLGGKIDERYLYVKGLGSGQEGKADLYIDQQDGSTVVVKTFSSIARNWLPTSISRGYANYTTTWPAEIEASLLLGSHDGSSGYVSVMDYFILQTPSGWSWALVTPFMARGTLAQLAADEHDSSTRETTDELDATYRHNFEAMLSQLRTLHRAGYCHDDVKPDNIFIQDPEHWLLGDLGNVRHVEHPWHGTKSWTRQNQWPDCTSNDLRRAYKSYLWFLRAASVDKARFDRDFWQETKDWSRMYWDFMQSWMAPSSRNGVANVYRAQERPSESSVEPALLVPEAGWQRKTERELLCTSIPRRLWGWSDYFGLT</sequence>
<dbReference type="AlphaFoldDB" id="M3D1Y1"/>
<keyword evidence="5" id="KW-1185">Reference proteome</keyword>
<evidence type="ECO:0000256" key="2">
    <source>
        <dbReference type="SAM" id="Phobius"/>
    </source>
</evidence>
<feature type="region of interest" description="Disordered" evidence="1">
    <location>
        <begin position="88"/>
        <end position="120"/>
    </location>
</feature>
<dbReference type="STRING" id="692275.M3D1Y1"/>
<keyword evidence="2" id="KW-1133">Transmembrane helix</keyword>
<accession>M3D1Y1</accession>
<keyword evidence="2" id="KW-0472">Membrane</keyword>
<dbReference type="eggNOG" id="ENOG502SND1">
    <property type="taxonomic scope" value="Eukaryota"/>
</dbReference>
<dbReference type="GO" id="GO:0005524">
    <property type="term" value="F:ATP binding"/>
    <property type="evidence" value="ECO:0007669"/>
    <property type="project" value="InterPro"/>
</dbReference>
<gene>
    <name evidence="4" type="ORF">SEPMUDRAFT_150142</name>
</gene>
<reference evidence="4 5" key="1">
    <citation type="journal article" date="2012" name="PLoS Pathog.">
        <title>Diverse lifestyles and strategies of plant pathogenesis encoded in the genomes of eighteen Dothideomycetes fungi.</title>
        <authorList>
            <person name="Ohm R.A."/>
            <person name="Feau N."/>
            <person name="Henrissat B."/>
            <person name="Schoch C.L."/>
            <person name="Horwitz B.A."/>
            <person name="Barry K.W."/>
            <person name="Condon B.J."/>
            <person name="Copeland A.C."/>
            <person name="Dhillon B."/>
            <person name="Glaser F."/>
            <person name="Hesse C.N."/>
            <person name="Kosti I."/>
            <person name="LaButti K."/>
            <person name="Lindquist E.A."/>
            <person name="Lucas S."/>
            <person name="Salamov A.A."/>
            <person name="Bradshaw R.E."/>
            <person name="Ciuffetti L."/>
            <person name="Hamelin R.C."/>
            <person name="Kema G.H.J."/>
            <person name="Lawrence C."/>
            <person name="Scott J.A."/>
            <person name="Spatafora J.W."/>
            <person name="Turgeon B.G."/>
            <person name="de Wit P.J.G.M."/>
            <person name="Zhong S."/>
            <person name="Goodwin S.B."/>
            <person name="Grigoriev I.V."/>
        </authorList>
    </citation>
    <scope>NUCLEOTIDE SEQUENCE [LARGE SCALE GENOMIC DNA]</scope>
    <source>
        <strain evidence="4 5">SO2202</strain>
    </source>
</reference>
<dbReference type="OMA" id="HISKPSH"/>
<dbReference type="Pfam" id="PF00069">
    <property type="entry name" value="Pkinase"/>
    <property type="match status" value="1"/>
</dbReference>
<dbReference type="PROSITE" id="PS50011">
    <property type="entry name" value="PROTEIN_KINASE_DOM"/>
    <property type="match status" value="1"/>
</dbReference>
<evidence type="ECO:0000313" key="4">
    <source>
        <dbReference type="EMBL" id="EMF11127.1"/>
    </source>
</evidence>
<dbReference type="OrthoDB" id="5337378at2759"/>
<feature type="transmembrane region" description="Helical" evidence="2">
    <location>
        <begin position="42"/>
        <end position="62"/>
    </location>
</feature>
<feature type="domain" description="Protein kinase" evidence="3">
    <location>
        <begin position="130"/>
        <end position="432"/>
    </location>
</feature>
<keyword evidence="4" id="KW-0418">Kinase</keyword>
<dbReference type="InterPro" id="IPR011009">
    <property type="entry name" value="Kinase-like_dom_sf"/>
</dbReference>
<dbReference type="PROSITE" id="PS00108">
    <property type="entry name" value="PROTEIN_KINASE_ST"/>
    <property type="match status" value="1"/>
</dbReference>
<organism evidence="4 5">
    <name type="scientific">Sphaerulina musiva (strain SO2202)</name>
    <name type="common">Poplar stem canker fungus</name>
    <name type="synonym">Septoria musiva</name>
    <dbReference type="NCBI Taxonomy" id="692275"/>
    <lineage>
        <taxon>Eukaryota</taxon>
        <taxon>Fungi</taxon>
        <taxon>Dikarya</taxon>
        <taxon>Ascomycota</taxon>
        <taxon>Pezizomycotina</taxon>
        <taxon>Dothideomycetes</taxon>
        <taxon>Dothideomycetidae</taxon>
        <taxon>Mycosphaerellales</taxon>
        <taxon>Mycosphaerellaceae</taxon>
        <taxon>Sphaerulina</taxon>
    </lineage>
</organism>
<evidence type="ECO:0000313" key="5">
    <source>
        <dbReference type="Proteomes" id="UP000016931"/>
    </source>
</evidence>
<dbReference type="SUPFAM" id="SSF56112">
    <property type="entry name" value="Protein kinase-like (PK-like)"/>
    <property type="match status" value="1"/>
</dbReference>
<proteinExistence type="predicted"/>
<dbReference type="EMBL" id="KB456266">
    <property type="protein sequence ID" value="EMF11127.1"/>
    <property type="molecule type" value="Genomic_DNA"/>
</dbReference>
<dbReference type="RefSeq" id="XP_016759248.1">
    <property type="nucleotide sequence ID" value="XM_016905982.1"/>
</dbReference>
<evidence type="ECO:0000259" key="3">
    <source>
        <dbReference type="PROSITE" id="PS50011"/>
    </source>
</evidence>